<evidence type="ECO:0000259" key="8">
    <source>
        <dbReference type="Pfam" id="PF15780"/>
    </source>
</evidence>
<dbReference type="Gene3D" id="2.60.40.10">
    <property type="entry name" value="Immunoglobulins"/>
    <property type="match status" value="5"/>
</dbReference>
<evidence type="ECO:0000259" key="7">
    <source>
        <dbReference type="Pfam" id="PF12819"/>
    </source>
</evidence>
<feature type="domain" description="HYDIN/VesB/CFA65-like Ig-like" evidence="9">
    <location>
        <begin position="406"/>
        <end position="496"/>
    </location>
</feature>
<reference evidence="10 11" key="1">
    <citation type="submission" date="2023-06" db="EMBL/GenBank/DDBJ databases">
        <title>SYSU T0a273.</title>
        <authorList>
            <person name="Gao L."/>
            <person name="Fang B.-Z."/>
            <person name="Li W.-J."/>
        </authorList>
    </citation>
    <scope>NUCLEOTIDE SEQUENCE [LARGE SCALE GENOMIC DNA]</scope>
    <source>
        <strain evidence="10 11">SYSU T0a273</strain>
    </source>
</reference>
<accession>A0AB35MJ04</accession>
<dbReference type="Pfam" id="PF22544">
    <property type="entry name" value="HYDIN_VesB_CFA65-like_Ig"/>
    <property type="match status" value="3"/>
</dbReference>
<evidence type="ECO:0000256" key="6">
    <source>
        <dbReference type="SAM" id="SignalP"/>
    </source>
</evidence>
<keyword evidence="4" id="KW-0969">Cilium</keyword>
<keyword evidence="5" id="KW-0966">Cell projection</keyword>
<dbReference type="InterPro" id="IPR011041">
    <property type="entry name" value="Quinoprot_gluc/sorb_DH_b-prop"/>
</dbReference>
<evidence type="ECO:0000313" key="10">
    <source>
        <dbReference type="EMBL" id="MDN4483792.1"/>
    </source>
</evidence>
<evidence type="ECO:0000256" key="4">
    <source>
        <dbReference type="ARBA" id="ARBA00023069"/>
    </source>
</evidence>
<dbReference type="NCBIfam" id="NF012200">
    <property type="entry name" value="choice_anch_D"/>
    <property type="match status" value="4"/>
</dbReference>
<dbReference type="Pfam" id="PF15780">
    <property type="entry name" value="ASH"/>
    <property type="match status" value="1"/>
</dbReference>
<comment type="subcellular location">
    <subcellularLocation>
        <location evidence="1">Cell projection</location>
        <location evidence="1">Cilium</location>
    </subcellularLocation>
    <subcellularLocation>
        <location evidence="2">Cytoplasm</location>
    </subcellularLocation>
</comment>
<dbReference type="Pfam" id="PF12819">
    <property type="entry name" value="Malectin_like"/>
    <property type="match status" value="1"/>
</dbReference>
<dbReference type="EMBL" id="JAUHQB010000006">
    <property type="protein sequence ID" value="MDN4483792.1"/>
    <property type="molecule type" value="Genomic_DNA"/>
</dbReference>
<dbReference type="GO" id="GO:0005737">
    <property type="term" value="C:cytoplasm"/>
    <property type="evidence" value="ECO:0007669"/>
    <property type="project" value="UniProtKB-SubCell"/>
</dbReference>
<dbReference type="SUPFAM" id="SSF50952">
    <property type="entry name" value="Soluble quinoprotein glucose dehydrogenase"/>
    <property type="match status" value="1"/>
</dbReference>
<dbReference type="InterPro" id="IPR013783">
    <property type="entry name" value="Ig-like_fold"/>
</dbReference>
<gene>
    <name evidence="10" type="ORF">QQ002_09615</name>
</gene>
<dbReference type="InterPro" id="IPR053879">
    <property type="entry name" value="HYDIN_VesB_CFA65-like_Ig"/>
</dbReference>
<dbReference type="InterPro" id="IPR011042">
    <property type="entry name" value="6-blade_b-propeller_TolB-like"/>
</dbReference>
<dbReference type="PANTHER" id="PTHR19328">
    <property type="entry name" value="HEDGEHOG-INTERACTING PROTEIN"/>
    <property type="match status" value="1"/>
</dbReference>
<keyword evidence="3" id="KW-0963">Cytoplasm</keyword>
<evidence type="ECO:0000313" key="11">
    <source>
        <dbReference type="Proteomes" id="UP001172756"/>
    </source>
</evidence>
<evidence type="ECO:0000256" key="5">
    <source>
        <dbReference type="ARBA" id="ARBA00023273"/>
    </source>
</evidence>
<feature type="chain" id="PRO_5044194458" evidence="6">
    <location>
        <begin position="17"/>
        <end position="1817"/>
    </location>
</feature>
<dbReference type="RefSeq" id="WP_301160541.1">
    <property type="nucleotide sequence ID" value="NZ_JAUHQB010000006.1"/>
</dbReference>
<evidence type="ECO:0000256" key="2">
    <source>
        <dbReference type="ARBA" id="ARBA00004496"/>
    </source>
</evidence>
<dbReference type="Gene3D" id="2.120.10.30">
    <property type="entry name" value="TolB, C-terminal domain"/>
    <property type="match status" value="1"/>
</dbReference>
<organism evidence="10 11">
    <name type="scientific">Demequina lignilytica</name>
    <dbReference type="NCBI Taxonomy" id="3051663"/>
    <lineage>
        <taxon>Bacteria</taxon>
        <taxon>Bacillati</taxon>
        <taxon>Actinomycetota</taxon>
        <taxon>Actinomycetes</taxon>
        <taxon>Micrococcales</taxon>
        <taxon>Demequinaceae</taxon>
        <taxon>Demequina</taxon>
    </lineage>
</organism>
<keyword evidence="6" id="KW-0732">Signal</keyword>
<dbReference type="InterPro" id="IPR031549">
    <property type="entry name" value="ASH"/>
</dbReference>
<sequence>MAAPFAIVAVGAPAAAAPTSVLRVNAGGAAAPSLDDGPAWSGDTELAPSPLTNYLEAQSTTILADSAVTPLAGMPAGVLDTARVGGAEGAPMAWTLPAPAGLYELRLYFAEIDPSATATGARVFDVSVNGATVLSSYDVSAEAGVGGMESLSVESTGEIEVTFTSVSGLPPLLNGLELLAMAPAQVVAASDSVDLGTVEVGSTSSETVLLSNAGDVDATIGTVDVPAPFSTDASPGLTVPAGGSTSITVTFAPTTSGAAAASLTLSHDGEGGSAVIALNGDTPATPADVSAAPASADLGEAAIGTVAEQTVRLGNTGGTDATVVSAEATAPFAVELAAGTVIPAGGAVDMTVTFTPADEGLAAGTATVMLDDGSDVIVALAATGLATPSDDPVVAPLIAVADGEVDATPSSVDLGDVEVGSTGDVTVTLDNTGSGDATVTSVSLSAPFSTDAVVGLTVPAGGSTDITVSVAPTAAGAISDTLALGFEGAASTLDIPVAAAGIDPPAPDAAVSLLHSTSANRSGATELEGKIIAGNAYVFTGPDTGVQSVAFYVDDPDMSGNAFHTENLAPFDLVNTAGNGNGTAWNTATLADGTHTITALVTLSGGAGTEVATATFTIDNPDPVPGTATLQHSTSADRSAPAALDGATVAGDAYIFTGPDTGVQSVAFWLDNPTRSGNPTHTENLAPFDLVNTAGNGNGTAWDTTGVANGSHTVSALVQYSDGSTDVLLATFTVDNSPSVTASPSSLAFGSLAVGESSSLTVSLTNGSASAATLSSVAVTAPFSTSATAGLTIPAGATVDIDVTFAPTASGSSAATLTIGHDGGAPVAIALSGSATGGEPSAYGLSTSENPDRSASENLDGATVTGNAYIFAGPTTGVTQVAFWLDDPTMSGGATHTENLAPFDFVNTAGNGNGTAWNSAGVIDGTHTITARFVVSGGAVEIVTATFTVDNPDPVPGSATLLHSTSTDRSAPESLDGATLSGDAFVFIGSDAGVTQAAFWLDNPAMSGGATHTENLAPFDFVNTGGGGNATAWDTTAIASGTHTISARVTYADGSVQVLQATFAIGNGSFLIADPSSLTFVLEPGGAAQQSLVSVTTSDGTSPTIGATASPSGSWLTVTANPGTTPASFTIAADPSALGAGLHVGTVTFTAADLTSTVVQVNASVGGSTTVCEPLECSEILVDLPYGLDFSENGGKLLDGNGFGTGFTYVLPTSNGTGYIPENIEVDPLPVGELVLTTTAGLPQGTLDNLDNALGVGIDAPDQITSLTTTLVDLDGGGGSYQQAGLWFGNDEDNYVKFVAVNTPTALELEVAVEYNGVRMFTANTAPGGLDNIDVHLQLVADPVTRLMQAQYWIGPNEVIEVATFEIPGEFFSFDAAGTDPAIGTRTFGGIFASHRNAGSPLTYRFADFVVEEYAEPPAEPDYPFSRVSTAVTMPTSMVWGPDDRLYVTEVFGKIHALTFDSGWNVIADEVISTIGNRLTLGITTDPASTPTDVILWVAHSDPTFSDADPNTGMVSRLSGAGFTTRQDVITGLPRAEADHSTNSLHFGPDGLLYFAQGGNTGAGAPNTTASEFGDRPEQPLSAALLVADVKDPTFQGSCATPLGDGITDTAANFEIPTTCDVQLFATGLRNMYDFTFHSNGEMYGPTNALGVQGTYPVIQADGSCTGLAPWPTNDPGTQPDILTHLLEGGYYGHPNPYREECVFFSGEEQGVAPEPDYEPAIYSFGNNRSSNGIIEYQGDSFCGALSGELLVTSYSVGDNITRLQLSPDGNSILQARVMVSGFDDPLPIAQGPDGVIFVGEFGGGQVTTLIPEDTGC</sequence>
<proteinExistence type="predicted"/>
<feature type="signal peptide" evidence="6">
    <location>
        <begin position="1"/>
        <end position="16"/>
    </location>
</feature>
<evidence type="ECO:0000256" key="3">
    <source>
        <dbReference type="ARBA" id="ARBA00022490"/>
    </source>
</evidence>
<evidence type="ECO:0000256" key="1">
    <source>
        <dbReference type="ARBA" id="ARBA00004138"/>
    </source>
</evidence>
<dbReference type="Proteomes" id="UP001172756">
    <property type="component" value="Unassembled WGS sequence"/>
</dbReference>
<feature type="domain" description="HYDIN/VesB/CFA65-like Ig-like" evidence="9">
    <location>
        <begin position="190"/>
        <end position="280"/>
    </location>
</feature>
<comment type="caution">
    <text evidence="10">The sequence shown here is derived from an EMBL/GenBank/DDBJ whole genome shotgun (WGS) entry which is preliminary data.</text>
</comment>
<protein>
    <submittedName>
        <fullName evidence="10">Choice-of-anchor D domain-containing protein</fullName>
    </submittedName>
</protein>
<dbReference type="PANTHER" id="PTHR19328:SF75">
    <property type="entry name" value="ALDOSE SUGAR DEHYDROGENASE YLII"/>
    <property type="match status" value="1"/>
</dbReference>
<dbReference type="Gene3D" id="2.60.120.430">
    <property type="entry name" value="Galactose-binding lectin"/>
    <property type="match status" value="1"/>
</dbReference>
<feature type="domain" description="Malectin-like" evidence="7">
    <location>
        <begin position="58"/>
        <end position="178"/>
    </location>
</feature>
<feature type="domain" description="Abnormal spindle-like microcephaly-associated protein ASH" evidence="8">
    <location>
        <begin position="743"/>
        <end position="823"/>
    </location>
</feature>
<evidence type="ECO:0000259" key="9">
    <source>
        <dbReference type="Pfam" id="PF22544"/>
    </source>
</evidence>
<name>A0AB35MJ04_9MICO</name>
<dbReference type="GO" id="GO:0005975">
    <property type="term" value="P:carbohydrate metabolic process"/>
    <property type="evidence" value="ECO:0007669"/>
    <property type="project" value="UniProtKB-ARBA"/>
</dbReference>
<feature type="domain" description="HYDIN/VesB/CFA65-like Ig-like" evidence="9">
    <location>
        <begin position="293"/>
        <end position="381"/>
    </location>
</feature>
<dbReference type="InterPro" id="IPR024788">
    <property type="entry name" value="Malectin-like_Carb-bd_dom"/>
</dbReference>